<sequence>MAIINKTRPSCTRVKVQVDLLFDFPKFVEVEVRNDDTKESRVEKVNIPYDMLLKYCKHCKVQGHEEEERASNNQNVLWRIKGGERLERHGIPLNRRFTKKANEVMNDKAVTPIKGINSNNIFATLIDIDDGERDAQELDKDKKKLPVEQDKPPGSIGKKA</sequence>
<protein>
    <submittedName>
        <fullName evidence="2">Uncharacterized protein</fullName>
    </submittedName>
</protein>
<gene>
    <name evidence="2" type="ORF">KY290_005219</name>
</gene>
<name>A0ABQ7WDH3_SOLTU</name>
<feature type="region of interest" description="Disordered" evidence="1">
    <location>
        <begin position="134"/>
        <end position="160"/>
    </location>
</feature>
<organism evidence="2 3">
    <name type="scientific">Solanum tuberosum</name>
    <name type="common">Potato</name>
    <dbReference type="NCBI Taxonomy" id="4113"/>
    <lineage>
        <taxon>Eukaryota</taxon>
        <taxon>Viridiplantae</taxon>
        <taxon>Streptophyta</taxon>
        <taxon>Embryophyta</taxon>
        <taxon>Tracheophyta</taxon>
        <taxon>Spermatophyta</taxon>
        <taxon>Magnoliopsida</taxon>
        <taxon>eudicotyledons</taxon>
        <taxon>Gunneridae</taxon>
        <taxon>Pentapetalae</taxon>
        <taxon>asterids</taxon>
        <taxon>lamiids</taxon>
        <taxon>Solanales</taxon>
        <taxon>Solanaceae</taxon>
        <taxon>Solanoideae</taxon>
        <taxon>Solaneae</taxon>
        <taxon>Solanum</taxon>
    </lineage>
</organism>
<reference evidence="2 3" key="1">
    <citation type="journal article" date="2021" name="bioRxiv">
        <title>Chromosome-scale and haplotype-resolved genome assembly of a tetraploid potato cultivar.</title>
        <authorList>
            <person name="Sun H."/>
            <person name="Jiao W.-B."/>
            <person name="Krause K."/>
            <person name="Campoy J.A."/>
            <person name="Goel M."/>
            <person name="Folz-Donahue K."/>
            <person name="Kukat C."/>
            <person name="Huettel B."/>
            <person name="Schneeberger K."/>
        </authorList>
    </citation>
    <scope>NUCLEOTIDE SEQUENCE [LARGE SCALE GENOMIC DNA]</scope>
    <source>
        <strain evidence="2">SolTubOtavaFocal</strain>
        <tissue evidence="2">Leaves</tissue>
    </source>
</reference>
<dbReference type="Proteomes" id="UP000826656">
    <property type="component" value="Unassembled WGS sequence"/>
</dbReference>
<dbReference type="InterPro" id="IPR040256">
    <property type="entry name" value="At4g02000-like"/>
</dbReference>
<evidence type="ECO:0000313" key="3">
    <source>
        <dbReference type="Proteomes" id="UP000826656"/>
    </source>
</evidence>
<dbReference type="PANTHER" id="PTHR31286:SF79">
    <property type="entry name" value="N-6 ADENINE-SPECIFIC DNA METHYLASE"/>
    <property type="match status" value="1"/>
</dbReference>
<feature type="compositionally biased region" description="Basic and acidic residues" evidence="1">
    <location>
        <begin position="134"/>
        <end position="151"/>
    </location>
</feature>
<keyword evidence="3" id="KW-1185">Reference proteome</keyword>
<dbReference type="PANTHER" id="PTHR31286">
    <property type="entry name" value="GLYCINE-RICH CELL WALL STRUCTURAL PROTEIN 1.8-LIKE"/>
    <property type="match status" value="1"/>
</dbReference>
<dbReference type="EMBL" id="JAIVGD010000002">
    <property type="protein sequence ID" value="KAH0778792.1"/>
    <property type="molecule type" value="Genomic_DNA"/>
</dbReference>
<proteinExistence type="predicted"/>
<comment type="caution">
    <text evidence="2">The sequence shown here is derived from an EMBL/GenBank/DDBJ whole genome shotgun (WGS) entry which is preliminary data.</text>
</comment>
<accession>A0ABQ7WDH3</accession>
<evidence type="ECO:0000256" key="1">
    <source>
        <dbReference type="SAM" id="MobiDB-lite"/>
    </source>
</evidence>
<evidence type="ECO:0000313" key="2">
    <source>
        <dbReference type="EMBL" id="KAH0778792.1"/>
    </source>
</evidence>